<dbReference type="EMBL" id="CP017077">
    <property type="protein sequence ID" value="AOR80280.1"/>
    <property type="molecule type" value="Genomic_DNA"/>
</dbReference>
<dbReference type="Pfam" id="PF07007">
    <property type="entry name" value="LprI"/>
    <property type="match status" value="1"/>
</dbReference>
<evidence type="ECO:0000313" key="3">
    <source>
        <dbReference type="Proteomes" id="UP000094626"/>
    </source>
</evidence>
<feature type="domain" description="Lysozyme inhibitor LprI-like N-terminal" evidence="1">
    <location>
        <begin position="206"/>
        <end position="292"/>
    </location>
</feature>
<gene>
    <name evidence="2" type="ORF">BES08_25580</name>
</gene>
<geneLocation type="plasmid" evidence="2 3">
    <name>pSA2</name>
</geneLocation>
<reference evidence="3" key="1">
    <citation type="journal article" date="2017" name="J. Biotechnol.">
        <title>Complete genome sequence of Novosphingobium resinovorum SA1, a versatile xenobiotic-degrading bacterium capable of utilizing sulfanilic acid.</title>
        <authorList>
            <person name="Hegedus B."/>
            <person name="Kos P.B."/>
            <person name="Balint B."/>
            <person name="Maroti G."/>
            <person name="Gan H.M."/>
            <person name="Perei K."/>
            <person name="Rakhely G."/>
        </authorList>
    </citation>
    <scope>NUCLEOTIDE SEQUENCE [LARGE SCALE GENOMIC DNA]</scope>
    <source>
        <strain evidence="3">SA1</strain>
    </source>
</reference>
<dbReference type="Gene3D" id="1.20.1270.180">
    <property type="match status" value="1"/>
</dbReference>
<proteinExistence type="predicted"/>
<evidence type="ECO:0000313" key="2">
    <source>
        <dbReference type="EMBL" id="AOR80280.1"/>
    </source>
</evidence>
<dbReference type="PROSITE" id="PS51257">
    <property type="entry name" value="PROKAR_LIPOPROTEIN"/>
    <property type="match status" value="1"/>
</dbReference>
<keyword evidence="2" id="KW-0614">Plasmid</keyword>
<evidence type="ECO:0000259" key="1">
    <source>
        <dbReference type="Pfam" id="PF07007"/>
    </source>
</evidence>
<protein>
    <recommendedName>
        <fullName evidence="1">Lysozyme inhibitor LprI-like N-terminal domain-containing protein</fullName>
    </recommendedName>
</protein>
<accession>A0A1D8ADW0</accession>
<dbReference type="InterPro" id="IPR009739">
    <property type="entry name" value="LprI-like_N"/>
</dbReference>
<organism evidence="2 3">
    <name type="scientific">Novosphingobium resinovorum</name>
    <dbReference type="NCBI Taxonomy" id="158500"/>
    <lineage>
        <taxon>Bacteria</taxon>
        <taxon>Pseudomonadati</taxon>
        <taxon>Pseudomonadota</taxon>
        <taxon>Alphaproteobacteria</taxon>
        <taxon>Sphingomonadales</taxon>
        <taxon>Sphingomonadaceae</taxon>
        <taxon>Novosphingobium</taxon>
    </lineage>
</organism>
<sequence length="309" mass="34237">MFRRAILISVVSLSLTGCDAISNLISGPQGCLDPAGQTTAIDAVREAVEKYVLKAAENMEGGSQPTGSKIRATLDQLKFVFEDVRTTKEDPDSSKKFCTGHLKVSFPEQILKDADAVFSLIGEETLGKRADKEGIRKDANAIVFDADFNVQPTDDGKKVYAEVENPDMITHMIGDIVGGHLLRKPVEQANRSRIDQEAAEQQQAEQAQTDQREAVYEEAKATNDLAMQGINASWNALPSEVRQRVLPMQRAWIKRKDAECKIEAANTSTDPTEREAARLQCQARFNNQRASEINDLVSRTAYQQSEETY</sequence>
<dbReference type="Proteomes" id="UP000094626">
    <property type="component" value="Plasmid pSA2"/>
</dbReference>
<dbReference type="OrthoDB" id="6655406at2"/>
<keyword evidence="3" id="KW-1185">Reference proteome</keyword>
<dbReference type="AlphaFoldDB" id="A0A1D8ADW0"/>
<name>A0A1D8ADW0_9SPHN</name>
<dbReference type="RefSeq" id="WP_069709691.1">
    <property type="nucleotide sequence ID" value="NZ_CP017077.1"/>
</dbReference>
<dbReference type="KEGG" id="nre:BES08_25580"/>